<dbReference type="Proteomes" id="UP000013782">
    <property type="component" value="Unassembled WGS sequence"/>
</dbReference>
<dbReference type="AlphaFoldDB" id="R2SMH0"/>
<dbReference type="eggNOG" id="COG1396">
    <property type="taxonomic scope" value="Bacteria"/>
</dbReference>
<feature type="domain" description="HTH cro/C1-type" evidence="1">
    <location>
        <begin position="7"/>
        <end position="59"/>
    </location>
</feature>
<dbReference type="STRING" id="160454.RV10_GL004075"/>
<proteinExistence type="predicted"/>
<organism evidence="2 3">
    <name type="scientific">Enterococcus pallens ATCC BAA-351</name>
    <dbReference type="NCBI Taxonomy" id="1158607"/>
    <lineage>
        <taxon>Bacteria</taxon>
        <taxon>Bacillati</taxon>
        <taxon>Bacillota</taxon>
        <taxon>Bacilli</taxon>
        <taxon>Lactobacillales</taxon>
        <taxon>Enterococcaceae</taxon>
        <taxon>Enterococcus</taxon>
    </lineage>
</organism>
<dbReference type="InterPro" id="IPR001387">
    <property type="entry name" value="Cro/C1-type_HTH"/>
</dbReference>
<evidence type="ECO:0000313" key="2">
    <source>
        <dbReference type="EMBL" id="EOH96350.1"/>
    </source>
</evidence>
<protein>
    <recommendedName>
        <fullName evidence="1">HTH cro/C1-type domain-containing protein</fullName>
    </recommendedName>
</protein>
<dbReference type="SMART" id="SM00530">
    <property type="entry name" value="HTH_XRE"/>
    <property type="match status" value="1"/>
</dbReference>
<dbReference type="RefSeq" id="WP_010756055.1">
    <property type="nucleotide sequence ID" value="NZ_ASWD01000007.1"/>
</dbReference>
<dbReference type="CDD" id="cd00093">
    <property type="entry name" value="HTH_XRE"/>
    <property type="match status" value="1"/>
</dbReference>
<comment type="caution">
    <text evidence="2">The sequence shown here is derived from an EMBL/GenBank/DDBJ whole genome shotgun (WGS) entry which is preliminary data.</text>
</comment>
<dbReference type="PROSITE" id="PS50943">
    <property type="entry name" value="HTH_CROC1"/>
    <property type="match status" value="1"/>
</dbReference>
<reference evidence="2 3" key="1">
    <citation type="submission" date="2013-02" db="EMBL/GenBank/DDBJ databases">
        <title>The Genome Sequence of Enterococcus pallens BAA-351.</title>
        <authorList>
            <consortium name="The Broad Institute Genome Sequencing Platform"/>
            <consortium name="The Broad Institute Genome Sequencing Center for Infectious Disease"/>
            <person name="Earl A.M."/>
            <person name="Gilmore M.S."/>
            <person name="Lebreton F."/>
            <person name="Walker B."/>
            <person name="Young S.K."/>
            <person name="Zeng Q."/>
            <person name="Gargeya S."/>
            <person name="Fitzgerald M."/>
            <person name="Haas B."/>
            <person name="Abouelleil A."/>
            <person name="Alvarado L."/>
            <person name="Arachchi H.M."/>
            <person name="Berlin A.M."/>
            <person name="Chapman S.B."/>
            <person name="Dewar J."/>
            <person name="Goldberg J."/>
            <person name="Griggs A."/>
            <person name="Gujja S."/>
            <person name="Hansen M."/>
            <person name="Howarth C."/>
            <person name="Imamovic A."/>
            <person name="Larimer J."/>
            <person name="McCowan C."/>
            <person name="Murphy C."/>
            <person name="Neiman D."/>
            <person name="Pearson M."/>
            <person name="Priest M."/>
            <person name="Roberts A."/>
            <person name="Saif S."/>
            <person name="Shea T."/>
            <person name="Sisk P."/>
            <person name="Sykes S."/>
            <person name="Wortman J."/>
            <person name="Nusbaum C."/>
            <person name="Birren B."/>
        </authorList>
    </citation>
    <scope>NUCLEOTIDE SEQUENCE [LARGE SCALE GENOMIC DNA]</scope>
    <source>
        <strain evidence="2 3">ATCC BAA-351</strain>
    </source>
</reference>
<dbReference type="HOGENOM" id="CLU_066192_4_0_9"/>
<evidence type="ECO:0000259" key="1">
    <source>
        <dbReference type="PROSITE" id="PS50943"/>
    </source>
</evidence>
<dbReference type="PATRIC" id="fig|1158607.3.peg.1007"/>
<gene>
    <name evidence="2" type="ORF">UAU_01000</name>
</gene>
<accession>R2SMH0</accession>
<dbReference type="OrthoDB" id="9805856at2"/>
<sequence>MNILDRIKKLCKQHDMNVYQLEEALGFGRNTIYQWNKRTPGIDKLKDVADFFNVSTDYLLGRTDTENPSGESLTQEEQQLLLRFRRGSQGVPEDKKDLYEKQAMDVFDYISKTMRELDEQNKPK</sequence>
<dbReference type="Pfam" id="PF13443">
    <property type="entry name" value="HTH_26"/>
    <property type="match status" value="1"/>
</dbReference>
<dbReference type="GO" id="GO:0003677">
    <property type="term" value="F:DNA binding"/>
    <property type="evidence" value="ECO:0007669"/>
    <property type="project" value="InterPro"/>
</dbReference>
<dbReference type="SUPFAM" id="SSF47413">
    <property type="entry name" value="lambda repressor-like DNA-binding domains"/>
    <property type="match status" value="1"/>
</dbReference>
<name>R2SMH0_9ENTE</name>
<dbReference type="InterPro" id="IPR010982">
    <property type="entry name" value="Lambda_DNA-bd_dom_sf"/>
</dbReference>
<dbReference type="Gene3D" id="1.10.260.40">
    <property type="entry name" value="lambda repressor-like DNA-binding domains"/>
    <property type="match status" value="1"/>
</dbReference>
<keyword evidence="3" id="KW-1185">Reference proteome</keyword>
<dbReference type="EMBL" id="AJAQ01000008">
    <property type="protein sequence ID" value="EOH96350.1"/>
    <property type="molecule type" value="Genomic_DNA"/>
</dbReference>
<evidence type="ECO:0000313" key="3">
    <source>
        <dbReference type="Proteomes" id="UP000013782"/>
    </source>
</evidence>